<keyword evidence="4" id="KW-1003">Cell membrane</keyword>
<accession>A0A6P8I8L5</accession>
<dbReference type="FunFam" id="3.10.580.10:FF:000001">
    <property type="entry name" value="Putative metal transporter CNNM3 isoform 2"/>
    <property type="match status" value="1"/>
</dbReference>
<name>A0A6P8I8L5_ACTTE</name>
<dbReference type="PANTHER" id="PTHR12064:SF94">
    <property type="entry name" value="UNEXTENDED PROTEIN"/>
    <property type="match status" value="1"/>
</dbReference>
<dbReference type="OrthoDB" id="5353557at2759"/>
<evidence type="ECO:0000256" key="10">
    <source>
        <dbReference type="ARBA" id="ARBA00023136"/>
    </source>
</evidence>
<evidence type="ECO:0000256" key="13">
    <source>
        <dbReference type="SAM" id="Phobius"/>
    </source>
</evidence>
<feature type="signal peptide" evidence="14">
    <location>
        <begin position="1"/>
        <end position="30"/>
    </location>
</feature>
<feature type="domain" description="CNNM transmembrane" evidence="17">
    <location>
        <begin position="154"/>
        <end position="335"/>
    </location>
</feature>
<dbReference type="FunCoup" id="A0A6P8I8L5">
    <property type="interactions" value="575"/>
</dbReference>
<protein>
    <submittedName>
        <fullName evidence="19">Metal transporter CNNM4-like</fullName>
    </submittedName>
</protein>
<comment type="subcellular location">
    <subcellularLocation>
        <location evidence="1">Cell membrane</location>
        <topology evidence="1">Multi-pass membrane protein</topology>
    </subcellularLocation>
</comment>
<evidence type="ECO:0000256" key="8">
    <source>
        <dbReference type="ARBA" id="ARBA00023065"/>
    </source>
</evidence>
<keyword evidence="6" id="KW-0677">Repeat</keyword>
<keyword evidence="8" id="KW-0406">Ion transport</keyword>
<evidence type="ECO:0000256" key="6">
    <source>
        <dbReference type="ARBA" id="ARBA00022737"/>
    </source>
</evidence>
<feature type="transmembrane region" description="Helical" evidence="13">
    <location>
        <begin position="241"/>
        <end position="262"/>
    </location>
</feature>
<dbReference type="InterPro" id="IPR045095">
    <property type="entry name" value="ACDP"/>
</dbReference>
<evidence type="ECO:0000256" key="12">
    <source>
        <dbReference type="PROSITE-ProRule" id="PRU01193"/>
    </source>
</evidence>
<evidence type="ECO:0000256" key="14">
    <source>
        <dbReference type="SAM" id="SignalP"/>
    </source>
</evidence>
<dbReference type="GO" id="GO:0005886">
    <property type="term" value="C:plasma membrane"/>
    <property type="evidence" value="ECO:0007669"/>
    <property type="project" value="UniProtKB-SubCell"/>
</dbReference>
<evidence type="ECO:0000313" key="19">
    <source>
        <dbReference type="RefSeq" id="XP_031564398.1"/>
    </source>
</evidence>
<evidence type="ECO:0000256" key="4">
    <source>
        <dbReference type="ARBA" id="ARBA00022475"/>
    </source>
</evidence>
<evidence type="ECO:0000256" key="1">
    <source>
        <dbReference type="ARBA" id="ARBA00004651"/>
    </source>
</evidence>
<dbReference type="InterPro" id="IPR018490">
    <property type="entry name" value="cNMP-bd_dom_sf"/>
</dbReference>
<dbReference type="PROSITE" id="PS51371">
    <property type="entry name" value="CBS"/>
    <property type="match status" value="2"/>
</dbReference>
<dbReference type="InterPro" id="IPR046342">
    <property type="entry name" value="CBS_dom_sf"/>
</dbReference>
<dbReference type="InterPro" id="IPR044751">
    <property type="entry name" value="Ion_transp-like_CBS"/>
</dbReference>
<feature type="transmembrane region" description="Helical" evidence="13">
    <location>
        <begin position="158"/>
        <end position="182"/>
    </location>
</feature>
<evidence type="ECO:0000259" key="15">
    <source>
        <dbReference type="PROSITE" id="PS50042"/>
    </source>
</evidence>
<dbReference type="Gene3D" id="3.10.580.10">
    <property type="entry name" value="CBS-domain"/>
    <property type="match status" value="1"/>
</dbReference>
<feature type="transmembrane region" description="Helical" evidence="13">
    <location>
        <begin position="274"/>
        <end position="294"/>
    </location>
</feature>
<keyword evidence="10 12" id="KW-0472">Membrane</keyword>
<sequence>MAAIFKIFSQQKLFLFRLILTLLLLKTSRCEHQLIGLSPGDSTSKIVDGHLVIIARKTTLVKLFGFNLGPETRISFTSVAPRVNQDCDDVRETVAFQVEPTELKKHAANVKLKLKTIEGGRFYYPCLRNGTQGRWVFQGNQSNVKISTIEEPSDPLPLWVKLLFIMVLISLSGLFSGLNLGLMALDPTELKIVTNCGTRSEQKYARKIEPIRMRGNYLLCTLLLGNVLVNTSFTILLDGIIGNGIIAVVGSTIGIVVFGEILPQSVCSRHGLAVGAKTLWITKFFMVLTFPLSYPISRILDCALGKELGTIYNKKQLIEMLKVTEELNDLQDNEMNIITGALNYGNKTVEEIMTKLEDSYLISLDAVLDFKTMASIMKSGHSRIPVYEDERYNIVGVLFVKDLAFVDPDDCTPLKTVIKFYNHSVQRVFFDTHLDKLLEQFKREHSHLAIVERVNDTGEGDPFYEAIGIITLEDILEEIIQSEIVDETDVYLDNKSGKIVPGKKTDFEYFTESQEKRPKISPHLALAVYQYLSTALEPFREELISENVLRKLINQDVIVEVQLQEAEEQEKIYLYKRNVPADYFTLVLQGKVEVTVGKEEFVFEESQFSSFGAPALVCGSHTNGNPGIVASNQKSSYQYIPDYTVWVLTDITYLKIPRSMYRMAIKATMMERESGSDVVSDVFYGMQMRTSISSQLVYPNQEADKDSLNIESSI</sequence>
<comment type="similarity">
    <text evidence="2">Belongs to the ACDP family.</text>
</comment>
<dbReference type="GO" id="GO:0006811">
    <property type="term" value="P:monoatomic ion transport"/>
    <property type="evidence" value="ECO:0007669"/>
    <property type="project" value="UniProtKB-KW"/>
</dbReference>
<reference evidence="19" key="1">
    <citation type="submission" date="2025-08" db="UniProtKB">
        <authorList>
            <consortium name="RefSeq"/>
        </authorList>
    </citation>
    <scope>IDENTIFICATION</scope>
    <source>
        <tissue evidence="19">Tentacle</tissue>
    </source>
</reference>
<feature type="transmembrane region" description="Helical" evidence="13">
    <location>
        <begin position="216"/>
        <end position="235"/>
    </location>
</feature>
<evidence type="ECO:0000256" key="11">
    <source>
        <dbReference type="PROSITE-ProRule" id="PRU00703"/>
    </source>
</evidence>
<dbReference type="Pfam" id="PF00571">
    <property type="entry name" value="CBS"/>
    <property type="match status" value="2"/>
</dbReference>
<feature type="chain" id="PRO_5027961098" evidence="14">
    <location>
        <begin position="31"/>
        <end position="714"/>
    </location>
</feature>
<keyword evidence="14" id="KW-0732">Signal</keyword>
<evidence type="ECO:0000256" key="3">
    <source>
        <dbReference type="ARBA" id="ARBA00022448"/>
    </source>
</evidence>
<dbReference type="CDD" id="cd04590">
    <property type="entry name" value="CBS_pair_CorC_HlyC_assoc"/>
    <property type="match status" value="1"/>
</dbReference>
<evidence type="ECO:0000313" key="18">
    <source>
        <dbReference type="Proteomes" id="UP000515163"/>
    </source>
</evidence>
<dbReference type="InterPro" id="IPR002550">
    <property type="entry name" value="CNNM"/>
</dbReference>
<dbReference type="SUPFAM" id="SSF54631">
    <property type="entry name" value="CBS-domain pair"/>
    <property type="match status" value="1"/>
</dbReference>
<keyword evidence="7 12" id="KW-1133">Transmembrane helix</keyword>
<dbReference type="GeneID" id="116299827"/>
<dbReference type="GO" id="GO:0010960">
    <property type="term" value="P:magnesium ion homeostasis"/>
    <property type="evidence" value="ECO:0007669"/>
    <property type="project" value="InterPro"/>
</dbReference>
<evidence type="ECO:0000256" key="5">
    <source>
        <dbReference type="ARBA" id="ARBA00022692"/>
    </source>
</evidence>
<dbReference type="InParanoid" id="A0A6P8I8L5"/>
<dbReference type="Proteomes" id="UP000515163">
    <property type="component" value="Unplaced"/>
</dbReference>
<keyword evidence="5 12" id="KW-0812">Transmembrane</keyword>
<dbReference type="InterPro" id="IPR000644">
    <property type="entry name" value="CBS_dom"/>
</dbReference>
<feature type="domain" description="CBS" evidence="16">
    <location>
        <begin position="421"/>
        <end position="487"/>
    </location>
</feature>
<gene>
    <name evidence="19" type="primary">LOC116299827</name>
</gene>
<feature type="domain" description="CBS" evidence="16">
    <location>
        <begin position="353"/>
        <end position="414"/>
    </location>
</feature>
<dbReference type="PANTHER" id="PTHR12064">
    <property type="entry name" value="METAL TRANSPORTER CNNM"/>
    <property type="match status" value="1"/>
</dbReference>
<feature type="domain" description="Cyclic nucleotide-binding" evidence="15">
    <location>
        <begin position="573"/>
        <end position="626"/>
    </location>
</feature>
<keyword evidence="3" id="KW-0813">Transport</keyword>
<dbReference type="InterPro" id="IPR000595">
    <property type="entry name" value="cNMP-bd_dom"/>
</dbReference>
<dbReference type="RefSeq" id="XP_031564398.1">
    <property type="nucleotide sequence ID" value="XM_031708538.1"/>
</dbReference>
<dbReference type="Pfam" id="PF25562">
    <property type="entry name" value="CNBH_CNNM2_C"/>
    <property type="match status" value="1"/>
</dbReference>
<evidence type="ECO:0000256" key="2">
    <source>
        <dbReference type="ARBA" id="ARBA00010484"/>
    </source>
</evidence>
<dbReference type="KEGG" id="aten:116299827"/>
<evidence type="ECO:0000259" key="16">
    <source>
        <dbReference type="PROSITE" id="PS51371"/>
    </source>
</evidence>
<keyword evidence="9 11" id="KW-0129">CBS domain</keyword>
<dbReference type="AlphaFoldDB" id="A0A6P8I8L5"/>
<dbReference type="Pfam" id="PF01595">
    <property type="entry name" value="CNNM"/>
    <property type="match status" value="1"/>
</dbReference>
<keyword evidence="18" id="KW-1185">Reference proteome</keyword>
<organism evidence="18 19">
    <name type="scientific">Actinia tenebrosa</name>
    <name type="common">Australian red waratah sea anemone</name>
    <dbReference type="NCBI Taxonomy" id="6105"/>
    <lineage>
        <taxon>Eukaryota</taxon>
        <taxon>Metazoa</taxon>
        <taxon>Cnidaria</taxon>
        <taxon>Anthozoa</taxon>
        <taxon>Hexacorallia</taxon>
        <taxon>Actiniaria</taxon>
        <taxon>Actiniidae</taxon>
        <taxon>Actinia</taxon>
    </lineage>
</organism>
<dbReference type="PROSITE" id="PS51846">
    <property type="entry name" value="CNNM"/>
    <property type="match status" value="1"/>
</dbReference>
<evidence type="ECO:0000259" key="17">
    <source>
        <dbReference type="PROSITE" id="PS51846"/>
    </source>
</evidence>
<evidence type="ECO:0000256" key="7">
    <source>
        <dbReference type="ARBA" id="ARBA00022989"/>
    </source>
</evidence>
<evidence type="ECO:0000256" key="9">
    <source>
        <dbReference type="ARBA" id="ARBA00023122"/>
    </source>
</evidence>
<dbReference type="GO" id="GO:0022857">
    <property type="term" value="F:transmembrane transporter activity"/>
    <property type="evidence" value="ECO:0007669"/>
    <property type="project" value="TreeGrafter"/>
</dbReference>
<proteinExistence type="inferred from homology"/>
<dbReference type="SUPFAM" id="SSF51206">
    <property type="entry name" value="cAMP-binding domain-like"/>
    <property type="match status" value="1"/>
</dbReference>
<dbReference type="PROSITE" id="PS50042">
    <property type="entry name" value="CNMP_BINDING_3"/>
    <property type="match status" value="1"/>
</dbReference>